<keyword evidence="1" id="KW-1185">Reference proteome</keyword>
<proteinExistence type="predicted"/>
<accession>A0AC58U290</accession>
<dbReference type="Proteomes" id="UP000790787">
    <property type="component" value="Chromosome 24"/>
</dbReference>
<organism evidence="1 2">
    <name type="scientific">Nicotiana tabacum</name>
    <name type="common">Common tobacco</name>
    <dbReference type="NCBI Taxonomy" id="4097"/>
    <lineage>
        <taxon>Eukaryota</taxon>
        <taxon>Viridiplantae</taxon>
        <taxon>Streptophyta</taxon>
        <taxon>Embryophyta</taxon>
        <taxon>Tracheophyta</taxon>
        <taxon>Spermatophyta</taxon>
        <taxon>Magnoliopsida</taxon>
        <taxon>eudicotyledons</taxon>
        <taxon>Gunneridae</taxon>
        <taxon>Pentapetalae</taxon>
        <taxon>asterids</taxon>
        <taxon>lamiids</taxon>
        <taxon>Solanales</taxon>
        <taxon>Solanaceae</taxon>
        <taxon>Nicotianoideae</taxon>
        <taxon>Nicotianeae</taxon>
        <taxon>Nicotiana</taxon>
    </lineage>
</organism>
<reference evidence="1" key="1">
    <citation type="journal article" date="2014" name="Nat. Commun.">
        <title>The tobacco genome sequence and its comparison with those of tomato and potato.</title>
        <authorList>
            <person name="Sierro N."/>
            <person name="Battey J.N."/>
            <person name="Ouadi S."/>
            <person name="Bakaher N."/>
            <person name="Bovet L."/>
            <person name="Willig A."/>
            <person name="Goepfert S."/>
            <person name="Peitsch M.C."/>
            <person name="Ivanov N.V."/>
        </authorList>
    </citation>
    <scope>NUCLEOTIDE SEQUENCE [LARGE SCALE GENOMIC DNA]</scope>
</reference>
<gene>
    <name evidence="2" type="primary">LOC142178159</name>
</gene>
<name>A0AC58U290_TOBAC</name>
<reference evidence="2" key="2">
    <citation type="submission" date="2025-08" db="UniProtKB">
        <authorList>
            <consortium name="RefSeq"/>
        </authorList>
    </citation>
    <scope>IDENTIFICATION</scope>
    <source>
        <tissue evidence="2">Leaf</tissue>
    </source>
</reference>
<evidence type="ECO:0000313" key="2">
    <source>
        <dbReference type="RefSeq" id="XP_075103588.1"/>
    </source>
</evidence>
<protein>
    <submittedName>
        <fullName evidence="2">Uncharacterized protein LOC142178159</fullName>
    </submittedName>
</protein>
<evidence type="ECO:0000313" key="1">
    <source>
        <dbReference type="Proteomes" id="UP000790787"/>
    </source>
</evidence>
<sequence>MESPWLVGRDFNVILFEEEKYGVLLVYLTEVEDFAHCVDTCALYDLGFKGSMYIWWNGRFDIDCIFKRLDRFLENQQFFDLFRALEVVHLIKYGSDHAPLLLSCNIDTVQIKKPFKFLNFWTNHESFLNLVKENWEADSMGNPFIIFQSKFKKVKSALAAWSKETFGGIFKQIAALEDVIKVHDIEFELNPTVQNRTKLHKVEGDLTRYYHLEEGFWRQKASMQ</sequence>
<dbReference type="RefSeq" id="XP_075103588.1">
    <property type="nucleotide sequence ID" value="XM_075247487.1"/>
</dbReference>